<gene>
    <name evidence="2" type="ORF">I4J41_03320</name>
</gene>
<dbReference type="RefSeq" id="WP_196977982.1">
    <property type="nucleotide sequence ID" value="NZ_JADQUG010000008.1"/>
</dbReference>
<dbReference type="EMBL" id="JADQUG010000008">
    <property type="protein sequence ID" value="MBG9353663.1"/>
    <property type="molecule type" value="Genomic_DNA"/>
</dbReference>
<sequence length="45" mass="4812">MTWLGLAGVGGRWWALVGAPPPLTPEKDGTSHQIRPNGRLSCDLV</sequence>
<proteinExistence type="predicted"/>
<protein>
    <submittedName>
        <fullName evidence="2">Uncharacterized protein</fullName>
    </submittedName>
</protein>
<accession>A0ABS0LAG8</accession>
<feature type="region of interest" description="Disordered" evidence="1">
    <location>
        <begin position="22"/>
        <end position="45"/>
    </location>
</feature>
<organism evidence="2 3">
    <name type="scientific">Corynebacterium belfantii</name>
    <dbReference type="NCBI Taxonomy" id="2014537"/>
    <lineage>
        <taxon>Bacteria</taxon>
        <taxon>Bacillati</taxon>
        <taxon>Actinomycetota</taxon>
        <taxon>Actinomycetes</taxon>
        <taxon>Mycobacteriales</taxon>
        <taxon>Corynebacteriaceae</taxon>
        <taxon>Corynebacterium</taxon>
    </lineage>
</organism>
<reference evidence="2 3" key="1">
    <citation type="journal article" date="2020" name="J. Clin. Microbiol.">
        <title>Assessing the Genetic Diversity of Austrian Corynebacterium diphtheriae Clinical Isolates, 2011-2019.</title>
        <authorList>
            <person name="Schaeffer J."/>
            <person name="Huhulescu S."/>
            <person name="Stoeger A."/>
            <person name="Allerberger F."/>
            <person name="Ruppitsch W."/>
        </authorList>
    </citation>
    <scope>NUCLEOTIDE SEQUENCE [LARGE SCALE GENOMIC DNA]</scope>
    <source>
        <strain evidence="2 3">04-17</strain>
    </source>
</reference>
<evidence type="ECO:0000313" key="3">
    <source>
        <dbReference type="Proteomes" id="UP000615580"/>
    </source>
</evidence>
<name>A0ABS0LAG8_9CORY</name>
<evidence type="ECO:0000313" key="2">
    <source>
        <dbReference type="EMBL" id="MBG9353663.1"/>
    </source>
</evidence>
<dbReference type="Proteomes" id="UP000615580">
    <property type="component" value="Unassembled WGS sequence"/>
</dbReference>
<keyword evidence="3" id="KW-1185">Reference proteome</keyword>
<comment type="caution">
    <text evidence="2">The sequence shown here is derived from an EMBL/GenBank/DDBJ whole genome shotgun (WGS) entry which is preliminary data.</text>
</comment>
<evidence type="ECO:0000256" key="1">
    <source>
        <dbReference type="SAM" id="MobiDB-lite"/>
    </source>
</evidence>